<dbReference type="SUPFAM" id="SSF50494">
    <property type="entry name" value="Trypsin-like serine proteases"/>
    <property type="match status" value="1"/>
</dbReference>
<dbReference type="InterPro" id="IPR050966">
    <property type="entry name" value="Glutamyl_endopeptidase"/>
</dbReference>
<dbReference type="Gene3D" id="2.40.10.10">
    <property type="entry name" value="Trypsin-like serine proteases"/>
    <property type="match status" value="2"/>
</dbReference>
<feature type="region of interest" description="Disordered" evidence="2">
    <location>
        <begin position="1"/>
        <end position="40"/>
    </location>
</feature>
<dbReference type="InterPro" id="IPR018114">
    <property type="entry name" value="TRYPSIN_HIS"/>
</dbReference>
<feature type="compositionally biased region" description="Pro residues" evidence="2">
    <location>
        <begin position="79"/>
        <end position="88"/>
    </location>
</feature>
<evidence type="ECO:0000256" key="2">
    <source>
        <dbReference type="SAM" id="MobiDB-lite"/>
    </source>
</evidence>
<organism evidence="3 4">
    <name type="scientific">Frankia nepalensis</name>
    <dbReference type="NCBI Taxonomy" id="1836974"/>
    <lineage>
        <taxon>Bacteria</taxon>
        <taxon>Bacillati</taxon>
        <taxon>Actinomycetota</taxon>
        <taxon>Actinomycetes</taxon>
        <taxon>Frankiales</taxon>
        <taxon>Frankiaceae</taxon>
        <taxon>Frankia</taxon>
    </lineage>
</organism>
<name>A0A937UMW9_9ACTN</name>
<evidence type="ECO:0000313" key="3">
    <source>
        <dbReference type="EMBL" id="MBL7625650.1"/>
    </source>
</evidence>
<protein>
    <submittedName>
        <fullName evidence="3">Signal peptide-containing protein</fullName>
    </submittedName>
</protein>
<dbReference type="GO" id="GO:0004252">
    <property type="term" value="F:serine-type endopeptidase activity"/>
    <property type="evidence" value="ECO:0007669"/>
    <property type="project" value="InterPro"/>
</dbReference>
<comment type="caution">
    <text evidence="3">The sequence shown here is derived from an EMBL/GenBank/DDBJ whole genome shotgun (WGS) entry which is preliminary data.</text>
</comment>
<keyword evidence="1" id="KW-0732">Signal</keyword>
<dbReference type="PANTHER" id="PTHR15462">
    <property type="entry name" value="SERINE PROTEASE"/>
    <property type="match status" value="1"/>
</dbReference>
<dbReference type="PROSITE" id="PS00134">
    <property type="entry name" value="TRYPSIN_HIS"/>
    <property type="match status" value="1"/>
</dbReference>
<proteinExistence type="predicted"/>
<feature type="region of interest" description="Disordered" evidence="2">
    <location>
        <begin position="69"/>
        <end position="100"/>
    </location>
</feature>
<feature type="compositionally biased region" description="Pro residues" evidence="2">
    <location>
        <begin position="1"/>
        <end position="16"/>
    </location>
</feature>
<dbReference type="InterPro" id="IPR009003">
    <property type="entry name" value="Peptidase_S1_PA"/>
</dbReference>
<keyword evidence="4" id="KW-1185">Reference proteome</keyword>
<dbReference type="InterPro" id="IPR043504">
    <property type="entry name" value="Peptidase_S1_PA_chymotrypsin"/>
</dbReference>
<sequence>MEPPPSAAPTPGPAPAPATAKAAAVEAAPPAQAGVASHHQWQTDVELTRYWTPERLAGALDADVLRRTAPGAPSAAAPAPEPPLPAPAAPGRTPLAGNPVQPYDGGGLASRVNGALFSTIKGVDLACSGAVVDSPNGNLVVTAGHCLRNGGAGGSFASNIVFIPGYANGAAPYGIWHAQWLTVTTGWGNREDFDEDAGFATFRPLGGRTLRDTVGGAFPIGFDLAPQPQTVFGYPKLPPFNGTTLMTCAGTPTADPLGGSSLGLPCAMTAGASGGVWLAGLQGGTGVVDSVVSYSYMVDPNVIYGTRFGPKIRALYQHAIGT</sequence>
<dbReference type="EMBL" id="JAEACQ010000014">
    <property type="protein sequence ID" value="MBL7625650.1"/>
    <property type="molecule type" value="Genomic_DNA"/>
</dbReference>
<evidence type="ECO:0000313" key="4">
    <source>
        <dbReference type="Proteomes" id="UP000604475"/>
    </source>
</evidence>
<dbReference type="Proteomes" id="UP000604475">
    <property type="component" value="Unassembled WGS sequence"/>
</dbReference>
<gene>
    <name evidence="3" type="ORF">I7412_00325</name>
</gene>
<reference evidence="3" key="1">
    <citation type="submission" date="2020-12" db="EMBL/GenBank/DDBJ databases">
        <title>Genomic characterization of non-nitrogen-fixing Frankia strains.</title>
        <authorList>
            <person name="Carlos-Shanley C."/>
            <person name="Guerra T."/>
            <person name="Hahn D."/>
        </authorList>
    </citation>
    <scope>NUCLEOTIDE SEQUENCE</scope>
    <source>
        <strain evidence="3">CN6</strain>
    </source>
</reference>
<feature type="compositionally biased region" description="Low complexity" evidence="2">
    <location>
        <begin position="69"/>
        <end position="78"/>
    </location>
</feature>
<dbReference type="PANTHER" id="PTHR15462:SF19">
    <property type="entry name" value="PEPTIDASE S1 DOMAIN-CONTAINING PROTEIN"/>
    <property type="match status" value="1"/>
</dbReference>
<evidence type="ECO:0000256" key="1">
    <source>
        <dbReference type="ARBA" id="ARBA00022729"/>
    </source>
</evidence>
<dbReference type="GO" id="GO:0006508">
    <property type="term" value="P:proteolysis"/>
    <property type="evidence" value="ECO:0007669"/>
    <property type="project" value="InterPro"/>
</dbReference>
<dbReference type="AlphaFoldDB" id="A0A937UMW9"/>
<feature type="compositionally biased region" description="Low complexity" evidence="2">
    <location>
        <begin position="17"/>
        <end position="37"/>
    </location>
</feature>
<accession>A0A937UMW9</accession>